<protein>
    <submittedName>
        <fullName evidence="2">Thioredoxin</fullName>
    </submittedName>
</protein>
<dbReference type="AlphaFoldDB" id="A0A0H2VIA2"/>
<dbReference type="eggNOG" id="COG0526">
    <property type="taxonomic scope" value="Bacteria"/>
</dbReference>
<dbReference type="GeneID" id="50017820"/>
<gene>
    <name evidence="2" type="ordered locus">SE_2097</name>
</gene>
<evidence type="ECO:0000313" key="2">
    <source>
        <dbReference type="EMBL" id="AAO05739.1"/>
    </source>
</evidence>
<dbReference type="EMBL" id="AE015929">
    <property type="protein sequence ID" value="AAO05739.1"/>
    <property type="molecule type" value="Genomic_DNA"/>
</dbReference>
<dbReference type="InterPro" id="IPR013766">
    <property type="entry name" value="Thioredoxin_domain"/>
</dbReference>
<dbReference type="Proteomes" id="UP000001411">
    <property type="component" value="Chromosome"/>
</dbReference>
<organism evidence="2 3">
    <name type="scientific">Staphylococcus epidermidis (strain ATCC 12228 / FDA PCI 1200)</name>
    <dbReference type="NCBI Taxonomy" id="176280"/>
    <lineage>
        <taxon>Bacteria</taxon>
        <taxon>Bacillati</taxon>
        <taxon>Bacillota</taxon>
        <taxon>Bacilli</taxon>
        <taxon>Bacillales</taxon>
        <taxon>Staphylococcaceae</taxon>
        <taxon>Staphylococcus</taxon>
    </lineage>
</organism>
<evidence type="ECO:0000313" key="3">
    <source>
        <dbReference type="Proteomes" id="UP000001411"/>
    </source>
</evidence>
<dbReference type="CDD" id="cd02947">
    <property type="entry name" value="TRX_family"/>
    <property type="match status" value="1"/>
</dbReference>
<proteinExistence type="predicted"/>
<dbReference type="KEGG" id="sep:SE_2097"/>
<dbReference type="OrthoDB" id="411356at2"/>
<reference evidence="2 3" key="1">
    <citation type="journal article" date="2003" name="Mol. Microbiol.">
        <title>Genome-based analysis of virulence genes in a non-biofilm-forming Staphylococcus epidermidis strain (ATCC 12228).</title>
        <authorList>
            <person name="Zhang Y.Q."/>
            <person name="Ren S.X."/>
            <person name="Li H.L."/>
            <person name="Wang Y.X."/>
            <person name="Fu G."/>
            <person name="Yang J."/>
            <person name="Qin Z.Q."/>
            <person name="Miao Y.G."/>
            <person name="Wang W.Y."/>
            <person name="Chen R.S."/>
            <person name="Shen Y."/>
            <person name="Chen Z."/>
            <person name="Yuan Z.H."/>
            <person name="Zhao G.P."/>
            <person name="Qu D."/>
            <person name="Danchin A."/>
            <person name="Wen Y.M."/>
        </authorList>
    </citation>
    <scope>NUCLEOTIDE SEQUENCE [LARGE SCALE GENOMIC DNA]</scope>
    <source>
        <strain evidence="3">ATCC 12228 / FDA PCI 1200</strain>
    </source>
</reference>
<feature type="domain" description="Thioredoxin" evidence="1">
    <location>
        <begin position="9"/>
        <end position="86"/>
    </location>
</feature>
<name>A0A0H2VIA2_STAES</name>
<evidence type="ECO:0000259" key="1">
    <source>
        <dbReference type="Pfam" id="PF00085"/>
    </source>
</evidence>
<dbReference type="Gene3D" id="3.40.30.10">
    <property type="entry name" value="Glutaredoxin"/>
    <property type="match status" value="1"/>
</dbReference>
<dbReference type="InterPro" id="IPR036249">
    <property type="entry name" value="Thioredoxin-like_sf"/>
</dbReference>
<dbReference type="PATRIC" id="fig|176280.10.peg.2049"/>
<dbReference type="RefSeq" id="WP_002438113.1">
    <property type="nucleotide sequence ID" value="NC_004461.1"/>
</dbReference>
<dbReference type="HOGENOM" id="CLU_090389_16_1_9"/>
<dbReference type="SUPFAM" id="SSF52833">
    <property type="entry name" value="Thioredoxin-like"/>
    <property type="match status" value="1"/>
</dbReference>
<sequence>MYENIQNIEDFYRFINAHALAVVHIMRDNCTVCHAVLPQIQDLLKDYPKAQLGVINQSNVEEIAGELSIFTVPVDLIFLKGKEMHRQARFIDMQSFEKQLYMMQNAID</sequence>
<accession>A0A0H2VIA2</accession>
<dbReference type="Pfam" id="PF00085">
    <property type="entry name" value="Thioredoxin"/>
    <property type="match status" value="1"/>
</dbReference>